<dbReference type="Proteomes" id="UP000682134">
    <property type="component" value="Unassembled WGS sequence"/>
</dbReference>
<dbReference type="AlphaFoldDB" id="A0A940SK22"/>
<keyword evidence="1" id="KW-0472">Membrane</keyword>
<organism evidence="2 3">
    <name type="scientific">Gottfriedia endophytica</name>
    <dbReference type="NCBI Taxonomy" id="2820819"/>
    <lineage>
        <taxon>Bacteria</taxon>
        <taxon>Bacillati</taxon>
        <taxon>Bacillota</taxon>
        <taxon>Bacilli</taxon>
        <taxon>Bacillales</taxon>
        <taxon>Bacillaceae</taxon>
        <taxon>Gottfriedia</taxon>
    </lineage>
</organism>
<dbReference type="RefSeq" id="WP_209406965.1">
    <property type="nucleotide sequence ID" value="NZ_JAGIYQ010000013.1"/>
</dbReference>
<keyword evidence="1" id="KW-1133">Transmembrane helix</keyword>
<evidence type="ECO:0000313" key="2">
    <source>
        <dbReference type="EMBL" id="MBP0726620.1"/>
    </source>
</evidence>
<reference evidence="2" key="1">
    <citation type="submission" date="2021-04" db="EMBL/GenBank/DDBJ databases">
        <title>Genome seq and assembly of Bacillus sp.</title>
        <authorList>
            <person name="Chhetri G."/>
        </authorList>
    </citation>
    <scope>NUCLEOTIDE SEQUENCE</scope>
    <source>
        <strain evidence="2">RG28</strain>
    </source>
</reference>
<feature type="transmembrane region" description="Helical" evidence="1">
    <location>
        <begin position="70"/>
        <end position="87"/>
    </location>
</feature>
<protein>
    <submittedName>
        <fullName evidence="2">Uncharacterized protein</fullName>
    </submittedName>
</protein>
<dbReference type="EMBL" id="JAGIYQ010000013">
    <property type="protein sequence ID" value="MBP0726620.1"/>
    <property type="molecule type" value="Genomic_DNA"/>
</dbReference>
<sequence length="177" mass="20799">MESNFDESVVELQKGLDPLLSAANTNYKTVKTKNGFERMWIPLFLFYPFKQLLSLITIGQYGMKVSKLQVGAGITGLVATITKFIPISESWFKWGYDFYHHHTIWQFLLYGLMIWYVVTVIYTFFQMTNWKNEDLFHIDAYRVFRANEYAIVQPFLGRTFSIIPCSSNFFLHNSIEL</sequence>
<comment type="caution">
    <text evidence="2">The sequence shown here is derived from an EMBL/GenBank/DDBJ whole genome shotgun (WGS) entry which is preliminary data.</text>
</comment>
<proteinExistence type="predicted"/>
<evidence type="ECO:0000256" key="1">
    <source>
        <dbReference type="SAM" id="Phobius"/>
    </source>
</evidence>
<gene>
    <name evidence="2" type="ORF">J5Y03_15770</name>
</gene>
<feature type="transmembrane region" description="Helical" evidence="1">
    <location>
        <begin position="39"/>
        <end position="58"/>
    </location>
</feature>
<keyword evidence="3" id="KW-1185">Reference proteome</keyword>
<feature type="transmembrane region" description="Helical" evidence="1">
    <location>
        <begin position="107"/>
        <end position="125"/>
    </location>
</feature>
<accession>A0A940SK22</accession>
<keyword evidence="1" id="KW-0812">Transmembrane</keyword>
<evidence type="ECO:0000313" key="3">
    <source>
        <dbReference type="Proteomes" id="UP000682134"/>
    </source>
</evidence>
<name>A0A940SK22_9BACI</name>